<evidence type="ECO:0000313" key="2">
    <source>
        <dbReference type="Proteomes" id="UP000317171"/>
    </source>
</evidence>
<protein>
    <submittedName>
        <fullName evidence="1">Uncharacterized protein</fullName>
    </submittedName>
</protein>
<dbReference type="RefSeq" id="WP_145218647.1">
    <property type="nucleotide sequence ID" value="NZ_CP036269.1"/>
</dbReference>
<evidence type="ECO:0000313" key="1">
    <source>
        <dbReference type="EMBL" id="QDT43744.1"/>
    </source>
</evidence>
<accession>A0A517RIP2</accession>
<proteinExistence type="predicted"/>
<reference evidence="1 2" key="1">
    <citation type="submission" date="2019-02" db="EMBL/GenBank/DDBJ databases">
        <title>Deep-cultivation of Planctomycetes and their phenomic and genomic characterization uncovers novel biology.</title>
        <authorList>
            <person name="Wiegand S."/>
            <person name="Jogler M."/>
            <person name="Boedeker C."/>
            <person name="Pinto D."/>
            <person name="Vollmers J."/>
            <person name="Rivas-Marin E."/>
            <person name="Kohn T."/>
            <person name="Peeters S.H."/>
            <person name="Heuer A."/>
            <person name="Rast P."/>
            <person name="Oberbeckmann S."/>
            <person name="Bunk B."/>
            <person name="Jeske O."/>
            <person name="Meyerdierks A."/>
            <person name="Storesund J.E."/>
            <person name="Kallscheuer N."/>
            <person name="Luecker S."/>
            <person name="Lage O.M."/>
            <person name="Pohl T."/>
            <person name="Merkel B.J."/>
            <person name="Hornburger P."/>
            <person name="Mueller R.-W."/>
            <person name="Bruemmer F."/>
            <person name="Labrenz M."/>
            <person name="Spormann A.M."/>
            <person name="Op den Camp H."/>
            <person name="Overmann J."/>
            <person name="Amann R."/>
            <person name="Jetten M.S.M."/>
            <person name="Mascher T."/>
            <person name="Medema M.H."/>
            <person name="Devos D.P."/>
            <person name="Kaster A.-K."/>
            <person name="Ovreas L."/>
            <person name="Rohde M."/>
            <person name="Galperin M.Y."/>
            <person name="Jogler C."/>
        </authorList>
    </citation>
    <scope>NUCLEOTIDE SEQUENCE [LARGE SCALE GENOMIC DNA]</scope>
    <source>
        <strain evidence="1 2">Pan241w</strain>
    </source>
</reference>
<dbReference type="EMBL" id="CP036269">
    <property type="protein sequence ID" value="QDT43744.1"/>
    <property type="molecule type" value="Genomic_DNA"/>
</dbReference>
<dbReference type="KEGG" id="gaz:Pan241w_38480"/>
<dbReference type="Proteomes" id="UP000317171">
    <property type="component" value="Chromosome"/>
</dbReference>
<sequence length="264" mass="29186">MIYLSLIIVLILVVAVVLRLNRHGLLPHATNDILAPQPLETLFEKIDTTPDSPIGFGYKMSWLAIKSTNANAVLEAIDIENLQPANWETGNVAAYHGHAFVSPPVNGWVLVASNHLPGLGSETEPDHLTQLLSSLSLKFGEVQYFSTHRVVGYHAWGRFANGTETRAFAYLGERGEILADRGESDSEAELGYKYFDPDSPDADSDSYWEREDLCYPDEEHVMEVAGQWSVNPTTLEDLDLPPSVGWIGNLVDKSDEMTSLKTVS</sequence>
<dbReference type="OrthoDB" id="8859217at2"/>
<name>A0A517RIP2_9PLAN</name>
<organism evidence="1 2">
    <name type="scientific">Gimesia alba</name>
    <dbReference type="NCBI Taxonomy" id="2527973"/>
    <lineage>
        <taxon>Bacteria</taxon>
        <taxon>Pseudomonadati</taxon>
        <taxon>Planctomycetota</taxon>
        <taxon>Planctomycetia</taxon>
        <taxon>Planctomycetales</taxon>
        <taxon>Planctomycetaceae</taxon>
        <taxon>Gimesia</taxon>
    </lineage>
</organism>
<keyword evidence="2" id="KW-1185">Reference proteome</keyword>
<gene>
    <name evidence="1" type="ORF">Pan241w_38480</name>
</gene>
<dbReference type="AlphaFoldDB" id="A0A517RIP2"/>